<evidence type="ECO:0000313" key="2">
    <source>
        <dbReference type="Proteomes" id="UP001162992"/>
    </source>
</evidence>
<dbReference type="Proteomes" id="UP001162992">
    <property type="component" value="Chromosome 12"/>
</dbReference>
<dbReference type="EMBL" id="CM055103">
    <property type="protein sequence ID" value="KAJ7535407.1"/>
    <property type="molecule type" value="Genomic_DNA"/>
</dbReference>
<evidence type="ECO:0000313" key="1">
    <source>
        <dbReference type="EMBL" id="KAJ7535407.1"/>
    </source>
</evidence>
<comment type="caution">
    <text evidence="1">The sequence shown here is derived from an EMBL/GenBank/DDBJ whole genome shotgun (WGS) entry which is preliminary data.</text>
</comment>
<sequence length="116" mass="12819">MASDNGASPLLLPCWWFWALFLAFMVGSLCAFVAGFLVFGLAFLLFHLGWVLVFVSDFVDVLLSVVCLCCSDLVWLGVVCCFSRVLLVVGVSFSSWSLWLVFTYGTVVVSWSSNLQ</sequence>
<accession>A0ACC2C044</accession>
<reference evidence="2" key="1">
    <citation type="journal article" date="2024" name="Proc. Natl. Acad. Sci. U.S.A.">
        <title>Extraordinary preservation of gene collinearity over three hundred million years revealed in homosporous lycophytes.</title>
        <authorList>
            <person name="Li C."/>
            <person name="Wickell D."/>
            <person name="Kuo L.Y."/>
            <person name="Chen X."/>
            <person name="Nie B."/>
            <person name="Liao X."/>
            <person name="Peng D."/>
            <person name="Ji J."/>
            <person name="Jenkins J."/>
            <person name="Williams M."/>
            <person name="Shu S."/>
            <person name="Plott C."/>
            <person name="Barry K."/>
            <person name="Rajasekar S."/>
            <person name="Grimwood J."/>
            <person name="Han X."/>
            <person name="Sun S."/>
            <person name="Hou Z."/>
            <person name="He W."/>
            <person name="Dai G."/>
            <person name="Sun C."/>
            <person name="Schmutz J."/>
            <person name="Leebens-Mack J.H."/>
            <person name="Li F.W."/>
            <person name="Wang L."/>
        </authorList>
    </citation>
    <scope>NUCLEOTIDE SEQUENCE [LARGE SCALE GENOMIC DNA]</scope>
    <source>
        <strain evidence="2">cv. PW_Plant_1</strain>
    </source>
</reference>
<proteinExistence type="predicted"/>
<protein>
    <submittedName>
        <fullName evidence="1">Uncharacterized protein</fullName>
    </submittedName>
</protein>
<keyword evidence="2" id="KW-1185">Reference proteome</keyword>
<name>A0ACC2C044_DIPCM</name>
<gene>
    <name evidence="1" type="ORF">O6H91_12G031900</name>
</gene>
<organism evidence="1 2">
    <name type="scientific">Diphasiastrum complanatum</name>
    <name type="common">Issler's clubmoss</name>
    <name type="synonym">Lycopodium complanatum</name>
    <dbReference type="NCBI Taxonomy" id="34168"/>
    <lineage>
        <taxon>Eukaryota</taxon>
        <taxon>Viridiplantae</taxon>
        <taxon>Streptophyta</taxon>
        <taxon>Embryophyta</taxon>
        <taxon>Tracheophyta</taxon>
        <taxon>Lycopodiopsida</taxon>
        <taxon>Lycopodiales</taxon>
        <taxon>Lycopodiaceae</taxon>
        <taxon>Lycopodioideae</taxon>
        <taxon>Diphasiastrum</taxon>
    </lineage>
</organism>